<keyword evidence="1" id="KW-0902">Two-component regulatory system</keyword>
<dbReference type="EMBL" id="MAJU01000015">
    <property type="protein sequence ID" value="OCH19609.1"/>
    <property type="molecule type" value="Genomic_DNA"/>
</dbReference>
<dbReference type="InterPro" id="IPR008207">
    <property type="entry name" value="Sig_transdc_His_kin_Hpt_dom"/>
</dbReference>
<dbReference type="Proteomes" id="UP000093523">
    <property type="component" value="Unassembled WGS sequence"/>
</dbReference>
<evidence type="ECO:0000256" key="2">
    <source>
        <dbReference type="PROSITE-ProRule" id="PRU00110"/>
    </source>
</evidence>
<evidence type="ECO:0000313" key="5">
    <source>
        <dbReference type="Proteomes" id="UP000093523"/>
    </source>
</evidence>
<comment type="caution">
    <text evidence="4">The sequence shown here is derived from an EMBL/GenBank/DDBJ whole genome shotgun (WGS) entry which is preliminary data.</text>
</comment>
<dbReference type="AlphaFoldDB" id="A0A1B9NWK8"/>
<dbReference type="Gene3D" id="1.20.120.160">
    <property type="entry name" value="HPT domain"/>
    <property type="match status" value="1"/>
</dbReference>
<accession>A0A1B9NWK8</accession>
<dbReference type="GO" id="GO:0004672">
    <property type="term" value="F:protein kinase activity"/>
    <property type="evidence" value="ECO:0007669"/>
    <property type="project" value="UniProtKB-ARBA"/>
</dbReference>
<dbReference type="SUPFAM" id="SSF47226">
    <property type="entry name" value="Histidine-containing phosphotransfer domain, HPT domain"/>
    <property type="match status" value="1"/>
</dbReference>
<dbReference type="STRING" id="688.A6E04_16425"/>
<dbReference type="InterPro" id="IPR036641">
    <property type="entry name" value="HPT_dom_sf"/>
</dbReference>
<sequence>MNQRLQEFNVKEFENGTCTRNQTSDALFFKTMIKESIENELNSAEYEKIQDTIHAIKGISSYAGLNRMHEICIRLENYHQVMTFDLIKTTLNKEYESILKDKNFII</sequence>
<organism evidence="4 5">
    <name type="scientific">Aliivibrio logei</name>
    <name type="common">Vibrio logei</name>
    <dbReference type="NCBI Taxonomy" id="688"/>
    <lineage>
        <taxon>Bacteria</taxon>
        <taxon>Pseudomonadati</taxon>
        <taxon>Pseudomonadota</taxon>
        <taxon>Gammaproteobacteria</taxon>
        <taxon>Vibrionales</taxon>
        <taxon>Vibrionaceae</taxon>
        <taxon>Aliivibrio</taxon>
    </lineage>
</organism>
<protein>
    <recommendedName>
        <fullName evidence="3">HPt domain-containing protein</fullName>
    </recommendedName>
</protein>
<evidence type="ECO:0000313" key="4">
    <source>
        <dbReference type="EMBL" id="OCH19609.1"/>
    </source>
</evidence>
<evidence type="ECO:0000259" key="3">
    <source>
        <dbReference type="PROSITE" id="PS50894"/>
    </source>
</evidence>
<evidence type="ECO:0000256" key="1">
    <source>
        <dbReference type="ARBA" id="ARBA00023012"/>
    </source>
</evidence>
<dbReference type="PROSITE" id="PS50894">
    <property type="entry name" value="HPT"/>
    <property type="match status" value="1"/>
</dbReference>
<gene>
    <name evidence="4" type="ORF">A6E04_16425</name>
</gene>
<name>A0A1B9NWK8_ALILO</name>
<feature type="modified residue" description="Phosphohistidine" evidence="2">
    <location>
        <position position="54"/>
    </location>
</feature>
<reference evidence="4 5" key="1">
    <citation type="submission" date="2016-06" db="EMBL/GenBank/DDBJ databases">
        <authorList>
            <person name="Kjaerup R.B."/>
            <person name="Dalgaard T.S."/>
            <person name="Juul-Madsen H.R."/>
        </authorList>
    </citation>
    <scope>NUCLEOTIDE SEQUENCE [LARGE SCALE GENOMIC DNA]</scope>
    <source>
        <strain evidence="4 5">1S159</strain>
    </source>
</reference>
<dbReference type="Pfam" id="PF01627">
    <property type="entry name" value="Hpt"/>
    <property type="match status" value="1"/>
</dbReference>
<dbReference type="GO" id="GO:0000160">
    <property type="term" value="P:phosphorelay signal transduction system"/>
    <property type="evidence" value="ECO:0007669"/>
    <property type="project" value="UniProtKB-KW"/>
</dbReference>
<feature type="domain" description="HPt" evidence="3">
    <location>
        <begin position="15"/>
        <end position="106"/>
    </location>
</feature>
<keyword evidence="2" id="KW-0597">Phosphoprotein</keyword>
<proteinExistence type="predicted"/>
<dbReference type="RefSeq" id="WP_017023329.1">
    <property type="nucleotide sequence ID" value="NZ_CAWMPN010000015.1"/>
</dbReference>